<feature type="compositionally biased region" description="Polar residues" evidence="9">
    <location>
        <begin position="622"/>
        <end position="637"/>
    </location>
</feature>
<evidence type="ECO:0000256" key="3">
    <source>
        <dbReference type="ARBA" id="ARBA00017306"/>
    </source>
</evidence>
<evidence type="ECO:0000256" key="9">
    <source>
        <dbReference type="SAM" id="MobiDB-lite"/>
    </source>
</evidence>
<feature type="region of interest" description="Disordered" evidence="9">
    <location>
        <begin position="301"/>
        <end position="351"/>
    </location>
</feature>
<feature type="region of interest" description="Disordered" evidence="9">
    <location>
        <begin position="52"/>
        <end position="136"/>
    </location>
</feature>
<evidence type="ECO:0000256" key="1">
    <source>
        <dbReference type="ARBA" id="ARBA00004123"/>
    </source>
</evidence>
<feature type="compositionally biased region" description="Low complexity" evidence="9">
    <location>
        <begin position="52"/>
        <end position="63"/>
    </location>
</feature>
<dbReference type="RefSeq" id="XP_006676116.1">
    <property type="nucleotide sequence ID" value="XM_006676053.1"/>
</dbReference>
<dbReference type="AlphaFoldDB" id="F4NT95"/>
<feature type="domain" description="Transcription initiation factor TFIID component TAF4 C-terminal" evidence="10">
    <location>
        <begin position="419"/>
        <end position="558"/>
    </location>
</feature>
<dbReference type="HOGENOM" id="CLU_349823_0_0_1"/>
<comment type="function">
    <text evidence="7">Functions as a component of the DNA-binding general transcription factor complex TFIID. Binding of TFIID to a promoter (with or without TATA element) is the initial step in pre-initiation complex (PIC) formation. TFIID plays a key role in the regulation of gene expression by RNA polymerase II through different activities such as transcription activator interaction, core promoter recognition and selectivity, TFIIA and TFIIB interaction, chromatin modification (histone acetylation by TAF1), facilitation of DNA opening and initiation of transcription.</text>
</comment>
<keyword evidence="4" id="KW-0805">Transcription regulation</keyword>
<feature type="domain" description="Transcription initiation factor TFIID component TAF4 C-terminal" evidence="10">
    <location>
        <begin position="667"/>
        <end position="799"/>
    </location>
</feature>
<evidence type="ECO:0000256" key="6">
    <source>
        <dbReference type="ARBA" id="ARBA00023242"/>
    </source>
</evidence>
<feature type="compositionally biased region" description="Low complexity" evidence="9">
    <location>
        <begin position="15"/>
        <end position="29"/>
    </location>
</feature>
<accession>F4NT95</accession>
<feature type="region of interest" description="Disordered" evidence="9">
    <location>
        <begin position="1"/>
        <end position="29"/>
    </location>
</feature>
<dbReference type="GO" id="GO:0003677">
    <property type="term" value="F:DNA binding"/>
    <property type="evidence" value="ECO:0000318"/>
    <property type="project" value="GO_Central"/>
</dbReference>
<evidence type="ECO:0000256" key="7">
    <source>
        <dbReference type="ARBA" id="ARBA00025346"/>
    </source>
</evidence>
<keyword evidence="5" id="KW-0804">Transcription</keyword>
<dbReference type="STRING" id="684364.F4NT95"/>
<dbReference type="GO" id="GO:0006367">
    <property type="term" value="P:transcription initiation at RNA polymerase II promoter"/>
    <property type="evidence" value="ECO:0000318"/>
    <property type="project" value="GO_Central"/>
</dbReference>
<dbReference type="Proteomes" id="UP000007241">
    <property type="component" value="Unassembled WGS sequence"/>
</dbReference>
<evidence type="ECO:0000256" key="4">
    <source>
        <dbReference type="ARBA" id="ARBA00023015"/>
    </source>
</evidence>
<dbReference type="GeneID" id="18241926"/>
<organism evidence="11 12">
    <name type="scientific">Batrachochytrium dendrobatidis (strain JAM81 / FGSC 10211)</name>
    <name type="common">Frog chytrid fungus</name>
    <dbReference type="NCBI Taxonomy" id="684364"/>
    <lineage>
        <taxon>Eukaryota</taxon>
        <taxon>Fungi</taxon>
        <taxon>Fungi incertae sedis</taxon>
        <taxon>Chytridiomycota</taxon>
        <taxon>Chytridiomycota incertae sedis</taxon>
        <taxon>Chytridiomycetes</taxon>
        <taxon>Rhizophydiales</taxon>
        <taxon>Rhizophydiales incertae sedis</taxon>
        <taxon>Batrachochytrium</taxon>
    </lineage>
</organism>
<feature type="compositionally biased region" description="Polar residues" evidence="9">
    <location>
        <begin position="187"/>
        <end position="206"/>
    </location>
</feature>
<sequence length="805" mass="87635">MAGPRQPGQGRQTKQQLQKQQQLQLQQHQLHLQQQPLLQLQQHLFAQQHMRLQQQLQQLQQGQIENESPAGDDNDEEDEEEEDQGDGEEEAEDEDEEAEEADEDEDEEANNDEEDNEVEDGDEDEATTTANDGDEFLSMLEDRKPDQVLMQRNANGSQYSTAHSDKAETDDPLAQLQDLLDDVNSAPLPSTSDSQGTLPSTSAKSTIKGSAANPFMLSGSQFMQSQQYYQLQLQQQQQRLQQSQAKQKQQNLQSSNLHPDLMLLLNKIPADKHDYAKQINEEQFISESSSLISTSSLMNQSSALKGHGDSDLSNSKRHGDNFASTSKRFKHDAKNQASLQQAQAQLYSGNSQKASQQYQPAWMKMNAMTANAAYNSGSRRSISTPGVSMSSVKLQIPTANAPKSKAEVDVTKMDVEGMMDVTSYAGVDLREEEVAMTDTYGAQGQFMALPGLQEPPMLNLSVLDKLIKDFAIKTAGISNIDPAFSRLISQATRVYILNFLHHMRAISQHRSGANFEEFLATERELVSSHITMEVLPIDDVKSEIAVFEEHDRKEEERMMALLGPVVTDAGDGTGEGNDTAYINIAPPVTGNQAATTNDNATNTLLDIKNDKPEGDAAFSTLKSDSASTAIQSTNGSAAVTGEKPSSVGATASTFTPTGASVPVAAQSNSDLKSTAPKEKEKKYKRISKRDMPEAIKNKNINKTALMAAGGALKSWMLPNASASSRSDGIRVASVTTGVSGTISNTGESAGGVGDASDNTARSGIGAATVHRASKRIMLKDALFSLEQKPMLRKSALLYKWLANVK</sequence>
<keyword evidence="12" id="KW-1185">Reference proteome</keyword>
<dbReference type="GO" id="GO:0005669">
    <property type="term" value="C:transcription factor TFIID complex"/>
    <property type="evidence" value="ECO:0000318"/>
    <property type="project" value="GO_Central"/>
</dbReference>
<gene>
    <name evidence="11" type="ORF">BATDEDRAFT_85035</name>
</gene>
<name>F4NT95_BATDJ</name>
<comment type="similarity">
    <text evidence="2">Belongs to the TAF4 family.</text>
</comment>
<dbReference type="PANTHER" id="PTHR15138:SF14">
    <property type="entry name" value="TRANSCRIPTION INITIATION FACTOR TFIID SUBUNIT 4"/>
    <property type="match status" value="1"/>
</dbReference>
<evidence type="ECO:0000259" key="10">
    <source>
        <dbReference type="Pfam" id="PF05236"/>
    </source>
</evidence>
<feature type="compositionally biased region" description="Low complexity" evidence="9">
    <location>
        <begin position="336"/>
        <end position="346"/>
    </location>
</feature>
<dbReference type="Pfam" id="PF05236">
    <property type="entry name" value="TAF4"/>
    <property type="match status" value="2"/>
</dbReference>
<dbReference type="InterPro" id="IPR007900">
    <property type="entry name" value="TAF4_C"/>
</dbReference>
<comment type="subcellular location">
    <subcellularLocation>
        <location evidence="1">Nucleus</location>
    </subcellularLocation>
</comment>
<evidence type="ECO:0000313" key="11">
    <source>
        <dbReference type="EMBL" id="EGF83492.1"/>
    </source>
</evidence>
<dbReference type="OrthoDB" id="21060at2759"/>
<evidence type="ECO:0000313" key="12">
    <source>
        <dbReference type="Proteomes" id="UP000007241"/>
    </source>
</evidence>
<keyword evidence="6" id="KW-0539">Nucleus</keyword>
<dbReference type="InParanoid" id="F4NT95"/>
<protein>
    <recommendedName>
        <fullName evidence="3">Transcription initiation factor TFIID subunit 4</fullName>
    </recommendedName>
    <alternativeName>
        <fullName evidence="8">TBP-associated factor 4</fullName>
    </alternativeName>
</protein>
<dbReference type="PANTHER" id="PTHR15138">
    <property type="entry name" value="TRANSCRIPTION INITIATION FACTOR TFIID SUBUNIT 4"/>
    <property type="match status" value="1"/>
</dbReference>
<proteinExistence type="inferred from homology"/>
<feature type="region of interest" description="Disordered" evidence="9">
    <location>
        <begin position="660"/>
        <end position="684"/>
    </location>
</feature>
<dbReference type="InterPro" id="IPR045144">
    <property type="entry name" value="TAF4"/>
</dbReference>
<dbReference type="CDD" id="cd08045">
    <property type="entry name" value="HFD_TAF4"/>
    <property type="match status" value="1"/>
</dbReference>
<evidence type="ECO:0000256" key="2">
    <source>
        <dbReference type="ARBA" id="ARBA00006178"/>
    </source>
</evidence>
<feature type="region of interest" description="Disordered" evidence="9">
    <location>
        <begin position="622"/>
        <end position="646"/>
    </location>
</feature>
<evidence type="ECO:0000256" key="5">
    <source>
        <dbReference type="ARBA" id="ARBA00023163"/>
    </source>
</evidence>
<evidence type="ECO:0000256" key="8">
    <source>
        <dbReference type="ARBA" id="ARBA00031747"/>
    </source>
</evidence>
<dbReference type="EMBL" id="GL882879">
    <property type="protein sequence ID" value="EGF83492.1"/>
    <property type="molecule type" value="Genomic_DNA"/>
</dbReference>
<feature type="region of interest" description="Disordered" evidence="9">
    <location>
        <begin position="183"/>
        <end position="206"/>
    </location>
</feature>
<feature type="compositionally biased region" description="Acidic residues" evidence="9">
    <location>
        <begin position="70"/>
        <end position="126"/>
    </location>
</feature>
<reference evidence="11 12" key="1">
    <citation type="submission" date="2009-12" db="EMBL/GenBank/DDBJ databases">
        <title>The draft genome of Batrachochytrium dendrobatidis.</title>
        <authorList>
            <consortium name="US DOE Joint Genome Institute (JGI-PGF)"/>
            <person name="Kuo A."/>
            <person name="Salamov A."/>
            <person name="Schmutz J."/>
            <person name="Lucas S."/>
            <person name="Pitluck S."/>
            <person name="Rosenblum E."/>
            <person name="Stajich J."/>
            <person name="Eisen M."/>
            <person name="Grigoriev I.V."/>
        </authorList>
    </citation>
    <scope>NUCLEOTIDE SEQUENCE [LARGE SCALE GENOMIC DNA]</scope>
    <source>
        <strain evidence="12">JAM81 / FGSC 10211</strain>
    </source>
</reference>